<keyword evidence="7" id="KW-0238">DNA-binding</keyword>
<comment type="caution">
    <text evidence="11">The sequence shown here is derived from an EMBL/GenBank/DDBJ whole genome shotgun (WGS) entry which is preliminary data.</text>
</comment>
<evidence type="ECO:0000256" key="3">
    <source>
        <dbReference type="ARBA" id="ARBA00022723"/>
    </source>
</evidence>
<dbReference type="GO" id="GO:0003684">
    <property type="term" value="F:damaged DNA binding"/>
    <property type="evidence" value="ECO:0007669"/>
    <property type="project" value="InterPro"/>
</dbReference>
<dbReference type="GO" id="GO:0070914">
    <property type="term" value="P:UV-damage excision repair"/>
    <property type="evidence" value="ECO:0007669"/>
    <property type="project" value="TreeGrafter"/>
</dbReference>
<proteinExistence type="inferred from homology"/>
<evidence type="ECO:0000313" key="12">
    <source>
        <dbReference type="Proteomes" id="UP001431783"/>
    </source>
</evidence>
<dbReference type="GO" id="GO:0000110">
    <property type="term" value="C:nucleotide-excision repair factor 1 complex"/>
    <property type="evidence" value="ECO:0007669"/>
    <property type="project" value="TreeGrafter"/>
</dbReference>
<dbReference type="AlphaFoldDB" id="A0AAW1VA39"/>
<dbReference type="GO" id="GO:0008270">
    <property type="term" value="F:zinc ion binding"/>
    <property type="evidence" value="ECO:0007669"/>
    <property type="project" value="UniProtKB-KW"/>
</dbReference>
<evidence type="ECO:0000256" key="6">
    <source>
        <dbReference type="ARBA" id="ARBA00022833"/>
    </source>
</evidence>
<dbReference type="Pfam" id="PF01286">
    <property type="entry name" value="XPA_N"/>
    <property type="match status" value="1"/>
</dbReference>
<dbReference type="InterPro" id="IPR009061">
    <property type="entry name" value="DNA-bd_dom_put_sf"/>
</dbReference>
<keyword evidence="6" id="KW-0862">Zinc</keyword>
<evidence type="ECO:0000256" key="9">
    <source>
        <dbReference type="ARBA" id="ARBA00023242"/>
    </source>
</evidence>
<dbReference type="SUPFAM" id="SSF57716">
    <property type="entry name" value="Glucocorticoid receptor-like (DNA-binding domain)"/>
    <property type="match status" value="1"/>
</dbReference>
<dbReference type="Gene3D" id="3.90.530.10">
    <property type="entry name" value="XPA C-terminal domain"/>
    <property type="match status" value="1"/>
</dbReference>
<dbReference type="PANTHER" id="PTHR10142">
    <property type="entry name" value="DNA REPAIR PROTEIN COMPLEMENTING XP-A CELLS"/>
    <property type="match status" value="1"/>
</dbReference>
<keyword evidence="5" id="KW-0863">Zinc-finger</keyword>
<keyword evidence="8" id="KW-0234">DNA repair</keyword>
<feature type="domain" description="XPA C-terminal" evidence="10">
    <location>
        <begin position="123"/>
        <end position="174"/>
    </location>
</feature>
<evidence type="ECO:0000256" key="5">
    <source>
        <dbReference type="ARBA" id="ARBA00022771"/>
    </source>
</evidence>
<organism evidence="11 12">
    <name type="scientific">Henosepilachna vigintioctopunctata</name>
    <dbReference type="NCBI Taxonomy" id="420089"/>
    <lineage>
        <taxon>Eukaryota</taxon>
        <taxon>Metazoa</taxon>
        <taxon>Ecdysozoa</taxon>
        <taxon>Arthropoda</taxon>
        <taxon>Hexapoda</taxon>
        <taxon>Insecta</taxon>
        <taxon>Pterygota</taxon>
        <taxon>Neoptera</taxon>
        <taxon>Endopterygota</taxon>
        <taxon>Coleoptera</taxon>
        <taxon>Polyphaga</taxon>
        <taxon>Cucujiformia</taxon>
        <taxon>Coccinelloidea</taxon>
        <taxon>Coccinellidae</taxon>
        <taxon>Epilachninae</taxon>
        <taxon>Epilachnini</taxon>
        <taxon>Henosepilachna</taxon>
    </lineage>
</organism>
<evidence type="ECO:0000256" key="7">
    <source>
        <dbReference type="ARBA" id="ARBA00023125"/>
    </source>
</evidence>
<comment type="similarity">
    <text evidence="2">Belongs to the XPA family.</text>
</comment>
<dbReference type="InterPro" id="IPR022656">
    <property type="entry name" value="XPA_C"/>
</dbReference>
<keyword evidence="3" id="KW-0479">Metal-binding</keyword>
<evidence type="ECO:0000256" key="8">
    <source>
        <dbReference type="ARBA" id="ARBA00023204"/>
    </source>
</evidence>
<dbReference type="GO" id="GO:1901255">
    <property type="term" value="P:nucleotide-excision repair involved in interstrand cross-link repair"/>
    <property type="evidence" value="ECO:0007669"/>
    <property type="project" value="TreeGrafter"/>
</dbReference>
<dbReference type="PANTHER" id="PTHR10142:SF0">
    <property type="entry name" value="DNA REPAIR PROTEIN COMPLEMENTING XP-A CELLS"/>
    <property type="match status" value="1"/>
</dbReference>
<dbReference type="InterPro" id="IPR037129">
    <property type="entry name" value="XPA_sf"/>
</dbReference>
<dbReference type="InterPro" id="IPR000465">
    <property type="entry name" value="XPA/RAD14"/>
</dbReference>
<dbReference type="NCBIfam" id="TIGR00598">
    <property type="entry name" value="rad14"/>
    <property type="match status" value="1"/>
</dbReference>
<evidence type="ECO:0000256" key="2">
    <source>
        <dbReference type="ARBA" id="ARBA00005548"/>
    </source>
</evidence>
<evidence type="ECO:0000313" key="11">
    <source>
        <dbReference type="EMBL" id="KAK9889096.1"/>
    </source>
</evidence>
<evidence type="ECO:0000256" key="1">
    <source>
        <dbReference type="ARBA" id="ARBA00004123"/>
    </source>
</evidence>
<comment type="subcellular location">
    <subcellularLocation>
        <location evidence="1">Nucleus</location>
    </subcellularLocation>
</comment>
<name>A0AAW1VA39_9CUCU</name>
<sequence>MSGIDEGELPKTTKARIERNRQRAIILRNSRLVAHPYAKGETVSIDTTAIKIGATKYIDTGGGFLREETEDQEIRQETPVEDEPPIHEEDRPLCMKCNKTFAVSWLFDKFTYKCCDECKDPEEHALITKTDAVNLYLLKPVDLEKREPPLQYITKKNPHNVRWGDMKLYLKAQVEQRALEVWGSHEEIEKEKNNREEKKVVTQAKKYNKELKALRMNMRSSLYDRTTTASHTHNFGPESYNEQDDTYTHKCLSCTYVETFEKM</sequence>
<gene>
    <name evidence="11" type="ORF">WA026_004369</name>
</gene>
<dbReference type="Pfam" id="PF05181">
    <property type="entry name" value="XPA_C"/>
    <property type="match status" value="1"/>
</dbReference>
<accession>A0AAW1VA39</accession>
<dbReference type="GO" id="GO:0006284">
    <property type="term" value="P:base-excision repair"/>
    <property type="evidence" value="ECO:0007669"/>
    <property type="project" value="TreeGrafter"/>
</dbReference>
<keyword evidence="12" id="KW-1185">Reference proteome</keyword>
<dbReference type="CDD" id="cd21076">
    <property type="entry name" value="DBD_XPA"/>
    <property type="match status" value="1"/>
</dbReference>
<protein>
    <recommendedName>
        <fullName evidence="10">XPA C-terminal domain-containing protein</fullName>
    </recommendedName>
</protein>
<reference evidence="11 12" key="1">
    <citation type="submission" date="2023-03" db="EMBL/GenBank/DDBJ databases">
        <title>Genome insight into feeding habits of ladybird beetles.</title>
        <authorList>
            <person name="Li H.-S."/>
            <person name="Huang Y.-H."/>
            <person name="Pang H."/>
        </authorList>
    </citation>
    <scope>NUCLEOTIDE SEQUENCE [LARGE SCALE GENOMIC DNA]</scope>
    <source>
        <strain evidence="11">SYSU_2023b</strain>
        <tissue evidence="11">Whole body</tissue>
    </source>
</reference>
<evidence type="ECO:0000259" key="10">
    <source>
        <dbReference type="Pfam" id="PF05181"/>
    </source>
</evidence>
<dbReference type="EMBL" id="JARQZJ010000122">
    <property type="protein sequence ID" value="KAK9889096.1"/>
    <property type="molecule type" value="Genomic_DNA"/>
</dbReference>
<dbReference type="Proteomes" id="UP001431783">
    <property type="component" value="Unassembled WGS sequence"/>
</dbReference>
<evidence type="ECO:0000256" key="4">
    <source>
        <dbReference type="ARBA" id="ARBA00022763"/>
    </source>
</evidence>
<keyword evidence="4" id="KW-0227">DNA damage</keyword>
<dbReference type="SUPFAM" id="SSF46955">
    <property type="entry name" value="Putative DNA-binding domain"/>
    <property type="match status" value="1"/>
</dbReference>
<dbReference type="InterPro" id="IPR022652">
    <property type="entry name" value="Znf_XPA_CS"/>
</dbReference>
<keyword evidence="9" id="KW-0539">Nucleus</keyword>
<dbReference type="GO" id="GO:0000715">
    <property type="term" value="P:nucleotide-excision repair, DNA damage recognition"/>
    <property type="evidence" value="ECO:0007669"/>
    <property type="project" value="TreeGrafter"/>
</dbReference>